<feature type="compositionally biased region" description="Basic and acidic residues" evidence="5">
    <location>
        <begin position="141"/>
        <end position="150"/>
    </location>
</feature>
<dbReference type="Gene3D" id="3.30.1150.10">
    <property type="match status" value="1"/>
</dbReference>
<feature type="domain" description="TonB C-terminal" evidence="6">
    <location>
        <begin position="186"/>
        <end position="274"/>
    </location>
</feature>
<evidence type="ECO:0000256" key="5">
    <source>
        <dbReference type="SAM" id="MobiDB-lite"/>
    </source>
</evidence>
<name>A0ABY3R6Q4_9BRAD</name>
<evidence type="ECO:0000256" key="1">
    <source>
        <dbReference type="ARBA" id="ARBA00004167"/>
    </source>
</evidence>
<reference evidence="7" key="1">
    <citation type="journal article" date="2024" name="Antonie Van Leeuwenhoek">
        <title>Bradyrhizobium ontarionense sp. nov., a novel bacterial symbiont isolated from Aeschynomene indica (Indian jointvetch), harbours photosynthesis, nitrogen fixation and nitrous oxide (N2O) reductase genes.</title>
        <authorList>
            <person name="Bromfield E.S.P."/>
            <person name="Cloutier S."/>
        </authorList>
    </citation>
    <scope>NUCLEOTIDE SEQUENCE</scope>
    <source>
        <strain evidence="7">A19</strain>
    </source>
</reference>
<organism evidence="7 8">
    <name type="scientific">Bradyrhizobium ontarionense</name>
    <dbReference type="NCBI Taxonomy" id="2898149"/>
    <lineage>
        <taxon>Bacteria</taxon>
        <taxon>Pseudomonadati</taxon>
        <taxon>Pseudomonadota</taxon>
        <taxon>Alphaproteobacteria</taxon>
        <taxon>Hyphomicrobiales</taxon>
        <taxon>Nitrobacteraceae</taxon>
        <taxon>Bradyrhizobium</taxon>
    </lineage>
</organism>
<evidence type="ECO:0000313" key="7">
    <source>
        <dbReference type="EMBL" id="UFZ02697.1"/>
    </source>
</evidence>
<keyword evidence="4" id="KW-0472">Membrane</keyword>
<dbReference type="PROSITE" id="PS52015">
    <property type="entry name" value="TONB_CTD"/>
    <property type="match status" value="1"/>
</dbReference>
<comment type="subcellular location">
    <subcellularLocation>
        <location evidence="1">Membrane</location>
        <topology evidence="1">Single-pass membrane protein</topology>
    </subcellularLocation>
</comment>
<dbReference type="NCBIfam" id="TIGR01352">
    <property type="entry name" value="tonB_Cterm"/>
    <property type="match status" value="1"/>
</dbReference>
<accession>A0ABY3R6Q4</accession>
<feature type="compositionally biased region" description="Low complexity" evidence="5">
    <location>
        <begin position="95"/>
        <end position="106"/>
    </location>
</feature>
<evidence type="ECO:0000256" key="3">
    <source>
        <dbReference type="ARBA" id="ARBA00022989"/>
    </source>
</evidence>
<sequence>MAATIVSTAHILAFVGYLAFYRPTADLAAAPVVTVELLPPPTEPPSQTVGQAPTQNAPVPQPAEELAPPPAPSPEDRPPEPEQQSAAAEPPPSSAPAEQTPQPTAPSETAEPLVEAQAPVEKVVEQPKSETKIGPPPARRPKVEHADRKKPAAKSAETAPAQAPKLIAPPRHQADASVGADDGRSAWLGELRARVLREKRYPAAVERQNVTVQLNFTVTRNGRVLSRHITRSSGSPAYDQEALAMIERAQPLPPFPPSMPQAQTVLTIPITFTH</sequence>
<feature type="compositionally biased region" description="Basic and acidic residues" evidence="5">
    <location>
        <begin position="122"/>
        <end position="131"/>
    </location>
</feature>
<keyword evidence="8" id="KW-1185">Reference proteome</keyword>
<feature type="compositionally biased region" description="Polar residues" evidence="5">
    <location>
        <begin position="46"/>
        <end position="56"/>
    </location>
</feature>
<feature type="region of interest" description="Disordered" evidence="5">
    <location>
        <begin position="39"/>
        <end position="181"/>
    </location>
</feature>
<evidence type="ECO:0000259" key="6">
    <source>
        <dbReference type="PROSITE" id="PS52015"/>
    </source>
</evidence>
<dbReference type="EMBL" id="CP088156">
    <property type="protein sequence ID" value="UFZ02697.1"/>
    <property type="molecule type" value="Genomic_DNA"/>
</dbReference>
<dbReference type="RefSeq" id="WP_231318483.1">
    <property type="nucleotide sequence ID" value="NZ_CP088156.1"/>
</dbReference>
<keyword evidence="2" id="KW-0812">Transmembrane</keyword>
<dbReference type="Proteomes" id="UP001431010">
    <property type="component" value="Chromosome"/>
</dbReference>
<dbReference type="SUPFAM" id="SSF74653">
    <property type="entry name" value="TolA/TonB C-terminal domain"/>
    <property type="match status" value="1"/>
</dbReference>
<dbReference type="InterPro" id="IPR006260">
    <property type="entry name" value="TonB/TolA_C"/>
</dbReference>
<keyword evidence="3" id="KW-1133">Transmembrane helix</keyword>
<evidence type="ECO:0000256" key="4">
    <source>
        <dbReference type="ARBA" id="ARBA00023136"/>
    </source>
</evidence>
<evidence type="ECO:0000313" key="8">
    <source>
        <dbReference type="Proteomes" id="UP001431010"/>
    </source>
</evidence>
<protein>
    <submittedName>
        <fullName evidence="7">TonB family protein</fullName>
    </submittedName>
</protein>
<dbReference type="Pfam" id="PF13103">
    <property type="entry name" value="TonB_2"/>
    <property type="match status" value="1"/>
</dbReference>
<gene>
    <name evidence="7" type="ORF">LQG66_25965</name>
</gene>
<proteinExistence type="predicted"/>
<evidence type="ECO:0000256" key="2">
    <source>
        <dbReference type="ARBA" id="ARBA00022692"/>
    </source>
</evidence>
<dbReference type="InterPro" id="IPR037682">
    <property type="entry name" value="TonB_C"/>
</dbReference>